<dbReference type="PANTHER" id="PTHR30231">
    <property type="entry name" value="DNA POLYMERASE III SUBUNIT EPSILON"/>
    <property type="match status" value="1"/>
</dbReference>
<organism evidence="2 3">
    <name type="scientific">Lentibacillus salinarum</name>
    <dbReference type="NCBI Taxonomy" id="446820"/>
    <lineage>
        <taxon>Bacteria</taxon>
        <taxon>Bacillati</taxon>
        <taxon>Bacillota</taxon>
        <taxon>Bacilli</taxon>
        <taxon>Bacillales</taxon>
        <taxon>Bacillaceae</taxon>
        <taxon>Lentibacillus</taxon>
    </lineage>
</organism>
<feature type="domain" description="Exonuclease" evidence="1">
    <location>
        <begin position="6"/>
        <end position="169"/>
    </location>
</feature>
<dbReference type="InterPro" id="IPR036397">
    <property type="entry name" value="RNaseH_sf"/>
</dbReference>
<dbReference type="PANTHER" id="PTHR30231:SF41">
    <property type="entry name" value="DNA POLYMERASE III SUBUNIT EPSILON"/>
    <property type="match status" value="1"/>
</dbReference>
<dbReference type="InterPro" id="IPR013520">
    <property type="entry name" value="Ribonucl_H"/>
</dbReference>
<name>A0ABW3ZXK9_9BACI</name>
<dbReference type="SMART" id="SM00479">
    <property type="entry name" value="EXOIII"/>
    <property type="match status" value="1"/>
</dbReference>
<gene>
    <name evidence="2" type="ORF">ACFQ4A_16065</name>
</gene>
<dbReference type="Gene3D" id="3.30.420.10">
    <property type="entry name" value="Ribonuclease H-like superfamily/Ribonuclease H"/>
    <property type="match status" value="1"/>
</dbReference>
<sequence length="201" mass="22864">MFKDFQLLFIDFETTGLSPEQDYPTEVAVLKTDGFNPKGFSSKIQLPDGVEIPDDITELTGLTANNVNAQGISREKIKSVLKTFVNEETLVIAHNANFDLGFLYHHFGIIPKHFMCTRTIEYLTNPHLSLSLKHVYPRYVADRQQTHRAGDDVSMTKAVFDAQVSVHGQHAMEFFLNKMVRTPERNLVYCPSNAIVLDFRK</sequence>
<dbReference type="InterPro" id="IPR012337">
    <property type="entry name" value="RNaseH-like_sf"/>
</dbReference>
<proteinExistence type="predicted"/>
<evidence type="ECO:0000313" key="3">
    <source>
        <dbReference type="Proteomes" id="UP001597178"/>
    </source>
</evidence>
<dbReference type="Pfam" id="PF00929">
    <property type="entry name" value="RNase_T"/>
    <property type="match status" value="1"/>
</dbReference>
<reference evidence="3" key="1">
    <citation type="journal article" date="2019" name="Int. J. Syst. Evol. Microbiol.">
        <title>The Global Catalogue of Microorganisms (GCM) 10K type strain sequencing project: providing services to taxonomists for standard genome sequencing and annotation.</title>
        <authorList>
            <consortium name="The Broad Institute Genomics Platform"/>
            <consortium name="The Broad Institute Genome Sequencing Center for Infectious Disease"/>
            <person name="Wu L."/>
            <person name="Ma J."/>
        </authorList>
    </citation>
    <scope>NUCLEOTIDE SEQUENCE [LARGE SCALE GENOMIC DNA]</scope>
    <source>
        <strain evidence="3">CCUG 54822</strain>
    </source>
</reference>
<comment type="caution">
    <text evidence="2">The sequence shown here is derived from an EMBL/GenBank/DDBJ whole genome shotgun (WGS) entry which is preliminary data.</text>
</comment>
<dbReference type="RefSeq" id="WP_382402413.1">
    <property type="nucleotide sequence ID" value="NZ_JBHTNH010000029.1"/>
</dbReference>
<dbReference type="EMBL" id="JBHTNH010000029">
    <property type="protein sequence ID" value="MFD1363165.1"/>
    <property type="molecule type" value="Genomic_DNA"/>
</dbReference>
<accession>A0ABW3ZXK9</accession>
<evidence type="ECO:0000313" key="2">
    <source>
        <dbReference type="EMBL" id="MFD1363165.1"/>
    </source>
</evidence>
<dbReference type="CDD" id="cd06127">
    <property type="entry name" value="DEDDh"/>
    <property type="match status" value="1"/>
</dbReference>
<dbReference type="SUPFAM" id="SSF53098">
    <property type="entry name" value="Ribonuclease H-like"/>
    <property type="match status" value="1"/>
</dbReference>
<protein>
    <submittedName>
        <fullName evidence="2">PolC-type DNA polymerase III</fullName>
    </submittedName>
</protein>
<keyword evidence="3" id="KW-1185">Reference proteome</keyword>
<evidence type="ECO:0000259" key="1">
    <source>
        <dbReference type="SMART" id="SM00479"/>
    </source>
</evidence>
<dbReference type="Proteomes" id="UP001597178">
    <property type="component" value="Unassembled WGS sequence"/>
</dbReference>